<evidence type="ECO:0000313" key="6">
    <source>
        <dbReference type="Proteomes" id="UP000198356"/>
    </source>
</evidence>
<dbReference type="NCBIfam" id="TIGR02937">
    <property type="entry name" value="sigma70-ECF"/>
    <property type="match status" value="1"/>
</dbReference>
<keyword evidence="2" id="KW-0731">Sigma factor</keyword>
<dbReference type="Gene3D" id="1.10.10.10">
    <property type="entry name" value="Winged helix-like DNA-binding domain superfamily/Winged helix DNA-binding domain"/>
    <property type="match status" value="1"/>
</dbReference>
<dbReference type="SUPFAM" id="SSF88659">
    <property type="entry name" value="Sigma3 and sigma4 domains of RNA polymerase sigma factors"/>
    <property type="match status" value="1"/>
</dbReference>
<reference evidence="5 6" key="1">
    <citation type="submission" date="2017-06" db="EMBL/GenBank/DDBJ databases">
        <authorList>
            <person name="Kim H.J."/>
            <person name="Triplett B.A."/>
        </authorList>
    </citation>
    <scope>NUCLEOTIDE SEQUENCE [LARGE SCALE GENOMIC DNA]</scope>
    <source>
        <strain evidence="5 6">DSM 18704</strain>
    </source>
</reference>
<dbReference type="GO" id="GO:0016987">
    <property type="term" value="F:sigma factor activity"/>
    <property type="evidence" value="ECO:0007669"/>
    <property type="project" value="UniProtKB-KW"/>
</dbReference>
<dbReference type="Pfam" id="PF07638">
    <property type="entry name" value="Sigma70_ECF"/>
    <property type="match status" value="1"/>
</dbReference>
<keyword evidence="3" id="KW-0804">Transcription</keyword>
<dbReference type="OrthoDB" id="118280at2"/>
<dbReference type="PANTHER" id="PTHR43133">
    <property type="entry name" value="RNA POLYMERASE ECF-TYPE SIGMA FACTO"/>
    <property type="match status" value="1"/>
</dbReference>
<keyword evidence="1" id="KW-0805">Transcription regulation</keyword>
<evidence type="ECO:0000256" key="1">
    <source>
        <dbReference type="ARBA" id="ARBA00023015"/>
    </source>
</evidence>
<gene>
    <name evidence="5" type="ORF">SAMN05421770_10844</name>
</gene>
<dbReference type="EMBL" id="FZOU01000008">
    <property type="protein sequence ID" value="SNT35003.1"/>
    <property type="molecule type" value="Genomic_DNA"/>
</dbReference>
<accession>A0A239LYX8</accession>
<dbReference type="RefSeq" id="WP_089409939.1">
    <property type="nucleotide sequence ID" value="NZ_FZOU01000008.1"/>
</dbReference>
<dbReference type="InterPro" id="IPR036388">
    <property type="entry name" value="WH-like_DNA-bd_sf"/>
</dbReference>
<dbReference type="InterPro" id="IPR014284">
    <property type="entry name" value="RNA_pol_sigma-70_dom"/>
</dbReference>
<feature type="domain" description="RNA polymerase sigma-70 ECF-like HTH" evidence="4">
    <location>
        <begin position="6"/>
        <end position="186"/>
    </location>
</feature>
<dbReference type="InterPro" id="IPR011517">
    <property type="entry name" value="RNA_pol_sigma70_ECF-like"/>
</dbReference>
<evidence type="ECO:0000313" key="5">
    <source>
        <dbReference type="EMBL" id="SNT35003.1"/>
    </source>
</evidence>
<organism evidence="5 6">
    <name type="scientific">Granulicella rosea</name>
    <dbReference type="NCBI Taxonomy" id="474952"/>
    <lineage>
        <taxon>Bacteria</taxon>
        <taxon>Pseudomonadati</taxon>
        <taxon>Acidobacteriota</taxon>
        <taxon>Terriglobia</taxon>
        <taxon>Terriglobales</taxon>
        <taxon>Acidobacteriaceae</taxon>
        <taxon>Granulicella</taxon>
    </lineage>
</organism>
<proteinExistence type="predicted"/>
<dbReference type="NCBIfam" id="TIGR02999">
    <property type="entry name" value="Sig-70_X6"/>
    <property type="match status" value="1"/>
</dbReference>
<evidence type="ECO:0000259" key="4">
    <source>
        <dbReference type="Pfam" id="PF07638"/>
    </source>
</evidence>
<dbReference type="PANTHER" id="PTHR43133:SF39">
    <property type="entry name" value="SIMILAR TO RNA POLYMERASE SIGMA-E FACTOR"/>
    <property type="match status" value="1"/>
</dbReference>
<dbReference type="Proteomes" id="UP000198356">
    <property type="component" value="Unassembled WGS sequence"/>
</dbReference>
<keyword evidence="6" id="KW-1185">Reference proteome</keyword>
<name>A0A239LYX8_9BACT</name>
<dbReference type="InterPro" id="IPR013324">
    <property type="entry name" value="RNA_pol_sigma_r3/r4-like"/>
</dbReference>
<dbReference type="AlphaFoldDB" id="A0A239LYX8"/>
<sequence>MTYLPGDVTQLLHDLNKGDRVAQDRLIPVVYKELRQIAGRYLRKESPDHSLQPTALVNEVYLRLVKVRDVDWHSRSHFFAVSATLMRRILVDHARANYAAKRGAGISAMLLDDNLAPMPVRPPEIVALDAALTAFEKLDPEKARIVEMRFFGGFTELEIAEHLNISERTVKRHWRIAKAWLYDELNAHA</sequence>
<dbReference type="GO" id="GO:0006352">
    <property type="term" value="P:DNA-templated transcription initiation"/>
    <property type="evidence" value="ECO:0007669"/>
    <property type="project" value="InterPro"/>
</dbReference>
<evidence type="ECO:0000256" key="2">
    <source>
        <dbReference type="ARBA" id="ARBA00023082"/>
    </source>
</evidence>
<dbReference type="InterPro" id="IPR039425">
    <property type="entry name" value="RNA_pol_sigma-70-like"/>
</dbReference>
<evidence type="ECO:0000256" key="3">
    <source>
        <dbReference type="ARBA" id="ARBA00023163"/>
    </source>
</evidence>
<protein>
    <submittedName>
        <fullName evidence="5">RNA polymerase, sigma subunit, ECF family</fullName>
    </submittedName>
</protein>
<dbReference type="InterPro" id="IPR053812">
    <property type="entry name" value="HTH_Sigma70_ECF-like"/>
</dbReference>